<proteinExistence type="predicted"/>
<evidence type="ECO:0000313" key="3">
    <source>
        <dbReference type="EMBL" id="EEW06562.1"/>
    </source>
</evidence>
<dbReference type="GO" id="GO:0006508">
    <property type="term" value="P:proteolysis"/>
    <property type="evidence" value="ECO:0007669"/>
    <property type="project" value="UniProtKB-KW"/>
</dbReference>
<dbReference type="InterPro" id="IPR036852">
    <property type="entry name" value="Peptidase_S8/S53_dom_sf"/>
</dbReference>
<keyword evidence="3" id="KW-0378">Hydrolase</keyword>
<dbReference type="GO" id="GO:0004252">
    <property type="term" value="F:serine-type endopeptidase activity"/>
    <property type="evidence" value="ECO:0007669"/>
    <property type="project" value="InterPro"/>
</dbReference>
<feature type="domain" description="Peptidase S8/S53" evidence="2">
    <location>
        <begin position="294"/>
        <end position="618"/>
    </location>
</feature>
<keyword evidence="3" id="KW-0645">Protease</keyword>
<dbReference type="SUPFAM" id="SSF52743">
    <property type="entry name" value="Subtilisin-like"/>
    <property type="match status" value="1"/>
</dbReference>
<evidence type="ECO:0000256" key="1">
    <source>
        <dbReference type="SAM" id="MobiDB-lite"/>
    </source>
</evidence>
<dbReference type="EMBL" id="ACYU01000112">
    <property type="protein sequence ID" value="EEW06562.1"/>
    <property type="molecule type" value="Genomic_DNA"/>
</dbReference>
<dbReference type="Gene3D" id="3.40.50.200">
    <property type="entry name" value="Peptidase S8/S53 domain"/>
    <property type="match status" value="1"/>
</dbReference>
<accession>D2YFA7</accession>
<comment type="caution">
    <text evidence="3">The sequence shown here is derived from an EMBL/GenBank/DDBJ whole genome shotgun (WGS) entry which is preliminary data.</text>
</comment>
<dbReference type="Pfam" id="PF00082">
    <property type="entry name" value="Peptidase_S8"/>
    <property type="match status" value="1"/>
</dbReference>
<protein>
    <submittedName>
        <fullName evidence="3">Subtilisin-related serine protease</fullName>
    </submittedName>
</protein>
<dbReference type="Proteomes" id="UP000004827">
    <property type="component" value="Unassembled WGS sequence"/>
</dbReference>
<dbReference type="RefSeq" id="WP_000113458.1">
    <property type="nucleotide sequence ID" value="NZ_ACYU01000112.1"/>
</dbReference>
<dbReference type="InterPro" id="IPR034074">
    <property type="entry name" value="Y4bN_pept_dom"/>
</dbReference>
<dbReference type="InterPro" id="IPR000209">
    <property type="entry name" value="Peptidase_S8/S53_dom"/>
</dbReference>
<organism evidence="3 4">
    <name type="scientific">Vibrio mimicus VM603</name>
    <dbReference type="NCBI Taxonomy" id="671074"/>
    <lineage>
        <taxon>Bacteria</taxon>
        <taxon>Pseudomonadati</taxon>
        <taxon>Pseudomonadota</taxon>
        <taxon>Gammaproteobacteria</taxon>
        <taxon>Vibrionales</taxon>
        <taxon>Vibrionaceae</taxon>
        <taxon>Vibrio</taxon>
    </lineage>
</organism>
<evidence type="ECO:0000259" key="2">
    <source>
        <dbReference type="Pfam" id="PF00082"/>
    </source>
</evidence>
<dbReference type="AlphaFoldDB" id="D2YFA7"/>
<gene>
    <name evidence="3" type="ORF">VMB_22040</name>
</gene>
<sequence length="847" mass="94936">MARNEFNKPHFFFNSSASPHEFTSPARGGGSPVEIPAKDRSIHSAKLRHDIQNVANDFADLKTSIPSSEMNMGIGIQVEFESFPDVMMAVESLANDPQGIVLHNVKTVEHEGQTTTIATAFVPEGRLSFYQKKLNEYEERRTLSNGNSGDHQKLIDSIKSIKRAAFSAIWADDESLLPENKEENIWWEVWLATPRKSRQTHNHYQEILSDFKRLATIADMRVSEHKLRFPEHTVVQVFTSQKKLEESASLLFRVAEIRFPKVTAEFFDAMHNHEQKEWTDELLQRLKHSYSDSSPYVCIIDSGVNVQHPLLAPFSDLSDQRTITDDNDPTDILGHGTEMAGLAMWGDLTEKLGSLNEEVVGYRLESIKTMRFNGDNAGKSLGIVTTNAVSEMEIYKPERSRIFSMSLSSGKGTDRGRPSSWSSAMDMLAVDYSGEGMTPRLFTVCAGNTRINGSAEYPDLNYLSDVHDPAQAWNVLTVGAFTEKDSLSQSSDLMPLAPRGSLSPYSTTSLLWDRSNAPFKPEVVFEGGNIARDEDGFCGNEPDLHLLTTNNDYSQRHFRTSHATSAATALAARFSAQVKSHYSDIWPETVRALAVHSADWTDAMYALISVKRGDDGIKKSDMVKLIRKVGYGVPNLEKALNSADNSLSMVIQDELQPFIKPRSGDTKTKDMHLHDLPWPKGELLKIGEANVELTITLSYFIEPNPSSRNVLNKYNYASHQLRFDVKHHGESDAQFMRRINAKADGDKPDALEDGNWLIGKQQRHKGSIHKDIWRGSAADLAARGKIAIYPANGWWKTRKAHERYNSKARYALVVSLSVPEVDVDLYSEVKTIIENEVRVQATVEIAN</sequence>
<feature type="region of interest" description="Disordered" evidence="1">
    <location>
        <begin position="17"/>
        <end position="36"/>
    </location>
</feature>
<evidence type="ECO:0000313" key="4">
    <source>
        <dbReference type="Proteomes" id="UP000004827"/>
    </source>
</evidence>
<dbReference type="CDD" id="cd04847">
    <property type="entry name" value="Peptidases_S8_Subtilisin_like_2"/>
    <property type="match status" value="1"/>
</dbReference>
<reference evidence="3 4" key="1">
    <citation type="journal article" date="2009" name="BMC Evol. Biol.">
        <title>Genomic taxonomy of Vibrios.</title>
        <authorList>
            <person name="Thompson C.C."/>
            <person name="Vicente A.C."/>
            <person name="Souza R.C."/>
            <person name="Vasconcelos A.T."/>
            <person name="Vesth T."/>
            <person name="Alves N.Jr."/>
            <person name="Ussery D.W."/>
            <person name="Iida T."/>
            <person name="Thompson F.L."/>
        </authorList>
    </citation>
    <scope>NUCLEOTIDE SEQUENCE [LARGE SCALE GENOMIC DNA]</scope>
    <source>
        <strain evidence="3 4">VM603</strain>
    </source>
</reference>
<name>D2YFA7_VIBMI</name>